<name>A0A6B0R9T3_9CETA</name>
<keyword evidence="2" id="KW-1185">Reference proteome</keyword>
<reference evidence="1" key="1">
    <citation type="submission" date="2019-10" db="EMBL/GenBank/DDBJ databases">
        <title>The sequence and de novo assembly of the wild yak genome.</title>
        <authorList>
            <person name="Liu Y."/>
        </authorList>
    </citation>
    <scope>NUCLEOTIDE SEQUENCE [LARGE SCALE GENOMIC DNA]</scope>
    <source>
        <strain evidence="1">WY2019</strain>
    </source>
</reference>
<evidence type="ECO:0000313" key="1">
    <source>
        <dbReference type="EMBL" id="MXQ84624.1"/>
    </source>
</evidence>
<organism evidence="1 2">
    <name type="scientific">Bos mutus</name>
    <name type="common">wild yak</name>
    <dbReference type="NCBI Taxonomy" id="72004"/>
    <lineage>
        <taxon>Eukaryota</taxon>
        <taxon>Metazoa</taxon>
        <taxon>Chordata</taxon>
        <taxon>Craniata</taxon>
        <taxon>Vertebrata</taxon>
        <taxon>Euteleostomi</taxon>
        <taxon>Mammalia</taxon>
        <taxon>Eutheria</taxon>
        <taxon>Laurasiatheria</taxon>
        <taxon>Artiodactyla</taxon>
        <taxon>Ruminantia</taxon>
        <taxon>Pecora</taxon>
        <taxon>Bovidae</taxon>
        <taxon>Bovinae</taxon>
        <taxon>Bos</taxon>
    </lineage>
</organism>
<dbReference type="EMBL" id="VBQZ03000021">
    <property type="protein sequence ID" value="MXQ84624.1"/>
    <property type="molecule type" value="Genomic_DNA"/>
</dbReference>
<comment type="caution">
    <text evidence="1">The sequence shown here is derived from an EMBL/GenBank/DDBJ whole genome shotgun (WGS) entry which is preliminary data.</text>
</comment>
<gene>
    <name evidence="1" type="ORF">E5288_WYG020788</name>
</gene>
<protein>
    <submittedName>
        <fullName evidence="1">Uncharacterized protein</fullName>
    </submittedName>
</protein>
<proteinExistence type="predicted"/>
<sequence>MQNAQVRKAAAGCPGRDRYLRPNQCCGSGPEPDWERRGQTNRIFLVVLGPHGLKSGGWEVSDRATDEGLLELIKSSLSTPFTPLPLPDSKTFGPARWQLSWCQQHRCRQPWAAVYLHGGADPGWAFPASRDRGLEDEGLVVQCPSSLQWMQKNTHFPILTTTDYGPALSRSSPRSITWTRSHPPSSMASLLSIHVVTWNVASAAPPPDLSDLLQLNNLNLDLDIYVIG</sequence>
<dbReference type="AlphaFoldDB" id="A0A6B0R9T3"/>
<accession>A0A6B0R9T3</accession>
<evidence type="ECO:0000313" key="2">
    <source>
        <dbReference type="Proteomes" id="UP000322234"/>
    </source>
</evidence>
<dbReference type="Proteomes" id="UP000322234">
    <property type="component" value="Unassembled WGS sequence"/>
</dbReference>